<organism evidence="3 4">
    <name type="scientific">Candidatus Mediterraneibacter faecipullorum</name>
    <dbReference type="NCBI Taxonomy" id="2838670"/>
    <lineage>
        <taxon>Bacteria</taxon>
        <taxon>Bacillati</taxon>
        <taxon>Bacillota</taxon>
        <taxon>Clostridia</taxon>
        <taxon>Lachnospirales</taxon>
        <taxon>Lachnospiraceae</taxon>
        <taxon>Mediterraneibacter</taxon>
    </lineage>
</organism>
<feature type="chain" id="PRO_5038745546" evidence="2">
    <location>
        <begin position="24"/>
        <end position="192"/>
    </location>
</feature>
<gene>
    <name evidence="3" type="ORF">H9758_08590</name>
</gene>
<evidence type="ECO:0000313" key="4">
    <source>
        <dbReference type="Proteomes" id="UP000823890"/>
    </source>
</evidence>
<reference evidence="3" key="2">
    <citation type="submission" date="2021-04" db="EMBL/GenBank/DDBJ databases">
        <authorList>
            <person name="Gilroy R."/>
        </authorList>
    </citation>
    <scope>NUCLEOTIDE SEQUENCE</scope>
    <source>
        <strain evidence="3">ChiW19-954</strain>
    </source>
</reference>
<dbReference type="Pfam" id="PF16146">
    <property type="entry name" value="DUF4854"/>
    <property type="match status" value="1"/>
</dbReference>
<dbReference type="PROSITE" id="PS51257">
    <property type="entry name" value="PROKAR_LIPOPROTEIN"/>
    <property type="match status" value="1"/>
</dbReference>
<dbReference type="AlphaFoldDB" id="A0A9D2NLL6"/>
<name>A0A9D2NLL6_9FIRM</name>
<keyword evidence="2" id="KW-0732">Signal</keyword>
<dbReference type="InterPro" id="IPR032327">
    <property type="entry name" value="DUF4854"/>
</dbReference>
<sequence>MKNKIRKMLLLICAMMLAFALTACGGSGNDSDTADDTQTEDNSAAGDDTAADDDAAADDTSEDDGAVTGKYASIQEFIESDMMQEQLATQMSSLEGSGMSMELSAEDNKLIYSFKIDDPDLSAAMDASALESSLDSQASTFESVAGVLPAAIDVENPVVVVRYLDSDGNELASREFAASDDTADDAAADTAE</sequence>
<feature type="region of interest" description="Disordered" evidence="1">
    <location>
        <begin position="172"/>
        <end position="192"/>
    </location>
</feature>
<dbReference type="Proteomes" id="UP000823890">
    <property type="component" value="Unassembled WGS sequence"/>
</dbReference>
<dbReference type="EMBL" id="DWWO01000106">
    <property type="protein sequence ID" value="HJC34630.1"/>
    <property type="molecule type" value="Genomic_DNA"/>
</dbReference>
<feature type="signal peptide" evidence="2">
    <location>
        <begin position="1"/>
        <end position="23"/>
    </location>
</feature>
<feature type="region of interest" description="Disordered" evidence="1">
    <location>
        <begin position="28"/>
        <end position="68"/>
    </location>
</feature>
<protein>
    <submittedName>
        <fullName evidence="3">DUF4854 domain-containing protein</fullName>
    </submittedName>
</protein>
<accession>A0A9D2NLL6</accession>
<feature type="compositionally biased region" description="Acidic residues" evidence="1">
    <location>
        <begin position="181"/>
        <end position="192"/>
    </location>
</feature>
<proteinExistence type="predicted"/>
<evidence type="ECO:0000313" key="3">
    <source>
        <dbReference type="EMBL" id="HJC34630.1"/>
    </source>
</evidence>
<comment type="caution">
    <text evidence="3">The sequence shown here is derived from an EMBL/GenBank/DDBJ whole genome shotgun (WGS) entry which is preliminary data.</text>
</comment>
<reference evidence="3" key="1">
    <citation type="journal article" date="2021" name="PeerJ">
        <title>Extensive microbial diversity within the chicken gut microbiome revealed by metagenomics and culture.</title>
        <authorList>
            <person name="Gilroy R."/>
            <person name="Ravi A."/>
            <person name="Getino M."/>
            <person name="Pursley I."/>
            <person name="Horton D.L."/>
            <person name="Alikhan N.F."/>
            <person name="Baker D."/>
            <person name="Gharbi K."/>
            <person name="Hall N."/>
            <person name="Watson M."/>
            <person name="Adriaenssens E.M."/>
            <person name="Foster-Nyarko E."/>
            <person name="Jarju S."/>
            <person name="Secka A."/>
            <person name="Antonio M."/>
            <person name="Oren A."/>
            <person name="Chaudhuri R.R."/>
            <person name="La Ragione R."/>
            <person name="Hildebrand F."/>
            <person name="Pallen M.J."/>
        </authorList>
    </citation>
    <scope>NUCLEOTIDE SEQUENCE</scope>
    <source>
        <strain evidence="3">ChiW19-954</strain>
    </source>
</reference>
<evidence type="ECO:0000256" key="1">
    <source>
        <dbReference type="SAM" id="MobiDB-lite"/>
    </source>
</evidence>
<feature type="compositionally biased region" description="Acidic residues" evidence="1">
    <location>
        <begin position="49"/>
        <end position="65"/>
    </location>
</feature>
<evidence type="ECO:0000256" key="2">
    <source>
        <dbReference type="SAM" id="SignalP"/>
    </source>
</evidence>